<evidence type="ECO:0000313" key="2">
    <source>
        <dbReference type="Proteomes" id="UP000597444"/>
    </source>
</evidence>
<name>A0A8J3N9L9_9CHLR</name>
<organism evidence="1 2">
    <name type="scientific">Reticulibacter mediterranei</name>
    <dbReference type="NCBI Taxonomy" id="2778369"/>
    <lineage>
        <taxon>Bacteria</taxon>
        <taxon>Bacillati</taxon>
        <taxon>Chloroflexota</taxon>
        <taxon>Ktedonobacteria</taxon>
        <taxon>Ktedonobacterales</taxon>
        <taxon>Reticulibacteraceae</taxon>
        <taxon>Reticulibacter</taxon>
    </lineage>
</organism>
<proteinExistence type="predicted"/>
<reference evidence="1" key="1">
    <citation type="submission" date="2020-10" db="EMBL/GenBank/DDBJ databases">
        <title>Taxonomic study of unclassified bacteria belonging to the class Ktedonobacteria.</title>
        <authorList>
            <person name="Yabe S."/>
            <person name="Wang C.M."/>
            <person name="Zheng Y."/>
            <person name="Sakai Y."/>
            <person name="Cavaletti L."/>
            <person name="Monciardini P."/>
            <person name="Donadio S."/>
        </authorList>
    </citation>
    <scope>NUCLEOTIDE SEQUENCE</scope>
    <source>
        <strain evidence="1">ID150040</strain>
    </source>
</reference>
<keyword evidence="2" id="KW-1185">Reference proteome</keyword>
<accession>A0A8J3N9L9</accession>
<dbReference type="EMBL" id="BNJK01000003">
    <property type="protein sequence ID" value="GHP00736.1"/>
    <property type="molecule type" value="Genomic_DNA"/>
</dbReference>
<comment type="caution">
    <text evidence="1">The sequence shown here is derived from an EMBL/GenBank/DDBJ whole genome shotgun (WGS) entry which is preliminary data.</text>
</comment>
<evidence type="ECO:0008006" key="3">
    <source>
        <dbReference type="Google" id="ProtNLM"/>
    </source>
</evidence>
<evidence type="ECO:0000313" key="1">
    <source>
        <dbReference type="EMBL" id="GHP00736.1"/>
    </source>
</evidence>
<dbReference type="AlphaFoldDB" id="A0A8J3N9L9"/>
<protein>
    <recommendedName>
        <fullName evidence="3">YgiT-type zinc finger protein</fullName>
    </recommendedName>
</protein>
<dbReference type="Proteomes" id="UP000597444">
    <property type="component" value="Unassembled WGS sequence"/>
</dbReference>
<sequence>MKTLQDESVFVMLVLSNMMKRVTMNFKKEGFLMLFRKKALLLAPGTPCPFCNRGVLELGTQEKSYDVAGHHITQVPYFRCGTCNYEGHDLTLLVEIQKKVQTWLQGSASLPLEIPFIHFGIAVPLPEQKAS</sequence>
<gene>
    <name evidence="1" type="ORF">KSF_107830</name>
</gene>